<dbReference type="EC" id="3.2.1.51" evidence="3"/>
<dbReference type="PANTHER" id="PTHR10030:SF37">
    <property type="entry name" value="ALPHA-L-FUCOSIDASE-RELATED"/>
    <property type="match status" value="1"/>
</dbReference>
<evidence type="ECO:0000259" key="7">
    <source>
        <dbReference type="Pfam" id="PF01120"/>
    </source>
</evidence>
<dbReference type="InterPro" id="IPR016286">
    <property type="entry name" value="FUC_metazoa-typ"/>
</dbReference>
<proteinExistence type="inferred from homology"/>
<gene>
    <name evidence="8" type="ORF">HMPREF9193_01486</name>
</gene>
<dbReference type="SMART" id="SM00812">
    <property type="entry name" value="Alpha_L_fucos"/>
    <property type="match status" value="1"/>
</dbReference>
<dbReference type="InterPro" id="IPR057739">
    <property type="entry name" value="Glyco_hydro_29_N"/>
</dbReference>
<dbReference type="SUPFAM" id="SSF51445">
    <property type="entry name" value="(Trans)glycosidases"/>
    <property type="match status" value="1"/>
</dbReference>
<dbReference type="InterPro" id="IPR017853">
    <property type="entry name" value="GH"/>
</dbReference>
<sequence>MKESLFSQGKQKIITNWQKLQFGMFIHFGLYSLQGGLWNNVPVVNEYCEQILSHGNIPQADYEALVHEFRVPHFNAELIAETAKKAGMRYLVITSKHHDGFCLFDTKTTDYNSVRSACKRDIVAELAGACKKNGLAFGVYFSLIDWHCPWALPISSHNSDRIPEKHHAYNLAQLTELMTNYGDICELWLDMGHPTRQQSQEMYDLVHGLQKNIMINGRIWNDKGDFATMADNEMPELPLNEYELNVPWQTPASIYKETWGYKSWQERTDAQGKIRNLTESLRRVVSHGGNYLLNIGPDNEGNIVPFEKEVLEGIGRSLKDAPLPVRDFTASKSDYEARHLPLIKAEKDGSFILNTCTKLFRYTGEEYYDLRPIVTGKRWRLETPPENGERRSYILGWACVSPLKEDVKLCFEDDNQRLYFSLRKGKTRGVISTNYRLPEPAAHRGENSGAGIQCAVLELSTVGNPLERPELPVSGIRLTLDAADATAG</sequence>
<protein>
    <recommendedName>
        <fullName evidence="3">alpha-L-fucosidase</fullName>
        <ecNumber evidence="3">3.2.1.51</ecNumber>
    </recommendedName>
</protein>
<keyword evidence="6" id="KW-0326">Glycosidase</keyword>
<comment type="caution">
    <text evidence="8">The sequence shown here is derived from an EMBL/GenBank/DDBJ whole genome shotgun (WGS) entry which is preliminary data.</text>
</comment>
<dbReference type="PRINTS" id="PR00741">
    <property type="entry name" value="GLHYDRLASE29"/>
</dbReference>
<dbReference type="InterPro" id="IPR000933">
    <property type="entry name" value="Glyco_hydro_29"/>
</dbReference>
<evidence type="ECO:0000256" key="3">
    <source>
        <dbReference type="ARBA" id="ARBA00012662"/>
    </source>
</evidence>
<dbReference type="Gene3D" id="3.20.20.80">
    <property type="entry name" value="Glycosidases"/>
    <property type="match status" value="1"/>
</dbReference>
<dbReference type="PANTHER" id="PTHR10030">
    <property type="entry name" value="ALPHA-L-FUCOSIDASE"/>
    <property type="match status" value="1"/>
</dbReference>
<accession>A0ABN0NXS7</accession>
<feature type="domain" description="Glycoside hydrolase family 29 N-terminal" evidence="7">
    <location>
        <begin position="10"/>
        <end position="319"/>
    </location>
</feature>
<dbReference type="RefSeq" id="WP_021687688.1">
    <property type="nucleotide sequence ID" value="NZ_KI260569.1"/>
</dbReference>
<dbReference type="Proteomes" id="UP000016649">
    <property type="component" value="Unassembled WGS sequence"/>
</dbReference>
<comment type="similarity">
    <text evidence="2">Belongs to the glycosyl hydrolase 29 family.</text>
</comment>
<evidence type="ECO:0000313" key="9">
    <source>
        <dbReference type="Proteomes" id="UP000016649"/>
    </source>
</evidence>
<comment type="function">
    <text evidence="1">Alpha-L-fucosidase is responsible for hydrolyzing the alpha-1,6-linked fucose joined to the reducing-end N-acetylglucosamine of the carbohydrate moieties of glycoproteins.</text>
</comment>
<evidence type="ECO:0000256" key="1">
    <source>
        <dbReference type="ARBA" id="ARBA00004071"/>
    </source>
</evidence>
<evidence type="ECO:0000256" key="6">
    <source>
        <dbReference type="ARBA" id="ARBA00023295"/>
    </source>
</evidence>
<evidence type="ECO:0000256" key="4">
    <source>
        <dbReference type="ARBA" id="ARBA00022729"/>
    </source>
</evidence>
<dbReference type="Pfam" id="PF01120">
    <property type="entry name" value="Alpha_L_fucos"/>
    <property type="match status" value="1"/>
</dbReference>
<keyword evidence="5" id="KW-0378">Hydrolase</keyword>
<keyword evidence="9" id="KW-1185">Reference proteome</keyword>
<evidence type="ECO:0000256" key="5">
    <source>
        <dbReference type="ARBA" id="ARBA00022801"/>
    </source>
</evidence>
<name>A0ABN0NXS7_TRELE</name>
<dbReference type="EMBL" id="AWVH01000037">
    <property type="protein sequence ID" value="ERJ92326.1"/>
    <property type="molecule type" value="Genomic_DNA"/>
</dbReference>
<organism evidence="8 9">
    <name type="scientific">Treponema lecithinolyticum ATCC 700332</name>
    <dbReference type="NCBI Taxonomy" id="1321815"/>
    <lineage>
        <taxon>Bacteria</taxon>
        <taxon>Pseudomonadati</taxon>
        <taxon>Spirochaetota</taxon>
        <taxon>Spirochaetia</taxon>
        <taxon>Spirochaetales</taxon>
        <taxon>Treponemataceae</taxon>
        <taxon>Treponema</taxon>
    </lineage>
</organism>
<reference evidence="8 9" key="1">
    <citation type="submission" date="2013-08" db="EMBL/GenBank/DDBJ databases">
        <authorList>
            <person name="Weinstock G."/>
            <person name="Sodergren E."/>
            <person name="Wylie T."/>
            <person name="Fulton L."/>
            <person name="Fulton R."/>
            <person name="Fronick C."/>
            <person name="O'Laughlin M."/>
            <person name="Godfrey J."/>
            <person name="Miner T."/>
            <person name="Herter B."/>
            <person name="Appelbaum E."/>
            <person name="Cordes M."/>
            <person name="Lek S."/>
            <person name="Wollam A."/>
            <person name="Pepin K.H."/>
            <person name="Palsikar V.B."/>
            <person name="Mitreva M."/>
            <person name="Wilson R.K."/>
        </authorList>
    </citation>
    <scope>NUCLEOTIDE SEQUENCE [LARGE SCALE GENOMIC DNA]</scope>
    <source>
        <strain evidence="8 9">ATCC 700332</strain>
    </source>
</reference>
<evidence type="ECO:0000313" key="8">
    <source>
        <dbReference type="EMBL" id="ERJ92326.1"/>
    </source>
</evidence>
<evidence type="ECO:0000256" key="2">
    <source>
        <dbReference type="ARBA" id="ARBA00007951"/>
    </source>
</evidence>
<keyword evidence="4" id="KW-0732">Signal</keyword>